<name>A0ABN9B395_9NEOB</name>
<dbReference type="InterPro" id="IPR009057">
    <property type="entry name" value="Homeodomain-like_sf"/>
</dbReference>
<dbReference type="EMBL" id="CATNWA010002162">
    <property type="protein sequence ID" value="CAI9542219.1"/>
    <property type="molecule type" value="Genomic_DNA"/>
</dbReference>
<evidence type="ECO:0000313" key="1">
    <source>
        <dbReference type="EMBL" id="CAI9542219.1"/>
    </source>
</evidence>
<dbReference type="PROSITE" id="PS51257">
    <property type="entry name" value="PROKAR_LIPOPROTEIN"/>
    <property type="match status" value="1"/>
</dbReference>
<reference evidence="1" key="1">
    <citation type="submission" date="2023-05" db="EMBL/GenBank/DDBJ databases">
        <authorList>
            <person name="Stuckert A."/>
        </authorList>
    </citation>
    <scope>NUCLEOTIDE SEQUENCE</scope>
</reference>
<sequence length="106" mass="12175">MSKLGPISHFPSLVSCDSLVLQGLRCEWRAGVLNWVLLFHTGHWKFNMVPHGKELSQVRKKRIVALHKDGLGYKKIAKTLKLSCMVAKTIQRFNRTRSTQNRPRHG</sequence>
<accession>A0ABN9B395</accession>
<dbReference type="SUPFAM" id="SSF46689">
    <property type="entry name" value="Homeodomain-like"/>
    <property type="match status" value="1"/>
</dbReference>
<dbReference type="Proteomes" id="UP001162483">
    <property type="component" value="Unassembled WGS sequence"/>
</dbReference>
<dbReference type="Gene3D" id="1.10.10.10">
    <property type="entry name" value="Winged helix-like DNA-binding domain superfamily/Winged helix DNA-binding domain"/>
    <property type="match status" value="1"/>
</dbReference>
<protein>
    <recommendedName>
        <fullName evidence="3">Helix-turn-helix domain-containing protein</fullName>
    </recommendedName>
</protein>
<comment type="caution">
    <text evidence="1">The sequence shown here is derived from an EMBL/GenBank/DDBJ whole genome shotgun (WGS) entry which is preliminary data.</text>
</comment>
<proteinExistence type="predicted"/>
<keyword evidence="2" id="KW-1185">Reference proteome</keyword>
<evidence type="ECO:0008006" key="3">
    <source>
        <dbReference type="Google" id="ProtNLM"/>
    </source>
</evidence>
<dbReference type="InterPro" id="IPR036388">
    <property type="entry name" value="WH-like_DNA-bd_sf"/>
</dbReference>
<gene>
    <name evidence="1" type="ORF">SPARVUS_LOCUS2053128</name>
</gene>
<evidence type="ECO:0000313" key="2">
    <source>
        <dbReference type="Proteomes" id="UP001162483"/>
    </source>
</evidence>
<organism evidence="1 2">
    <name type="scientific">Staurois parvus</name>
    <dbReference type="NCBI Taxonomy" id="386267"/>
    <lineage>
        <taxon>Eukaryota</taxon>
        <taxon>Metazoa</taxon>
        <taxon>Chordata</taxon>
        <taxon>Craniata</taxon>
        <taxon>Vertebrata</taxon>
        <taxon>Euteleostomi</taxon>
        <taxon>Amphibia</taxon>
        <taxon>Batrachia</taxon>
        <taxon>Anura</taxon>
        <taxon>Neobatrachia</taxon>
        <taxon>Ranoidea</taxon>
        <taxon>Ranidae</taxon>
        <taxon>Staurois</taxon>
    </lineage>
</organism>